<accession>A0ABX1JS49</accession>
<dbReference type="Gene3D" id="2.60.40.1220">
    <property type="match status" value="1"/>
</dbReference>
<dbReference type="InterPro" id="IPR014755">
    <property type="entry name" value="Cu-Rt/internalin_Ig-like"/>
</dbReference>
<name>A0ABX1JS49_9MICC</name>
<evidence type="ECO:0000313" key="5">
    <source>
        <dbReference type="Proteomes" id="UP000523795"/>
    </source>
</evidence>
<dbReference type="Proteomes" id="UP000523795">
    <property type="component" value="Unassembled WGS sequence"/>
</dbReference>
<dbReference type="InterPro" id="IPR032812">
    <property type="entry name" value="SbsA_Ig"/>
</dbReference>
<organism evidence="4 5">
    <name type="scientific">Arthrobacter deserti</name>
    <dbReference type="NCBI Taxonomy" id="1742687"/>
    <lineage>
        <taxon>Bacteria</taxon>
        <taxon>Bacillati</taxon>
        <taxon>Actinomycetota</taxon>
        <taxon>Actinomycetes</taxon>
        <taxon>Micrococcales</taxon>
        <taxon>Micrococcaceae</taxon>
        <taxon>Arthrobacter</taxon>
    </lineage>
</organism>
<feature type="region of interest" description="Disordered" evidence="2">
    <location>
        <begin position="62"/>
        <end position="88"/>
    </location>
</feature>
<keyword evidence="5" id="KW-1185">Reference proteome</keyword>
<dbReference type="EMBL" id="JAAZSR010000183">
    <property type="protein sequence ID" value="NKX51169.1"/>
    <property type="molecule type" value="Genomic_DNA"/>
</dbReference>
<evidence type="ECO:0000256" key="2">
    <source>
        <dbReference type="SAM" id="MobiDB-lite"/>
    </source>
</evidence>
<dbReference type="InterPro" id="IPR008964">
    <property type="entry name" value="Invasin/intimin_cell_adhesion"/>
</dbReference>
<reference evidence="4 5" key="1">
    <citation type="submission" date="2020-04" db="EMBL/GenBank/DDBJ databases">
        <authorList>
            <person name="Liu S."/>
        </authorList>
    </citation>
    <scope>NUCLEOTIDE SEQUENCE [LARGE SCALE GENOMIC DNA]</scope>
    <source>
        <strain evidence="4 5">CGMCC 1.15091</strain>
    </source>
</reference>
<feature type="compositionally biased region" description="Polar residues" evidence="2">
    <location>
        <begin position="79"/>
        <end position="88"/>
    </location>
</feature>
<gene>
    <name evidence="4" type="ORF">HER39_11465</name>
</gene>
<dbReference type="Pfam" id="PF13205">
    <property type="entry name" value="Big_5"/>
    <property type="match status" value="1"/>
</dbReference>
<protein>
    <submittedName>
        <fullName evidence="4">Ig-like domain-containing protein</fullName>
    </submittedName>
</protein>
<sequence>MVNSRGQAVPGTVSYNAATRTATLVPNGTRLANPRYTVKLTGGIKDATGNPLAATSWSFTTGNGPVLSRRTPAPGATGVSRTGNITVK</sequence>
<evidence type="ECO:0000259" key="3">
    <source>
        <dbReference type="Pfam" id="PF13205"/>
    </source>
</evidence>
<feature type="domain" description="SbsA Ig-like" evidence="3">
    <location>
        <begin position="4"/>
        <end position="61"/>
    </location>
</feature>
<feature type="non-terminal residue" evidence="4">
    <location>
        <position position="88"/>
    </location>
</feature>
<keyword evidence="1" id="KW-0732">Signal</keyword>
<evidence type="ECO:0000256" key="1">
    <source>
        <dbReference type="ARBA" id="ARBA00022729"/>
    </source>
</evidence>
<comment type="caution">
    <text evidence="4">The sequence shown here is derived from an EMBL/GenBank/DDBJ whole genome shotgun (WGS) entry which is preliminary data.</text>
</comment>
<dbReference type="SUPFAM" id="SSF49373">
    <property type="entry name" value="Invasin/intimin cell-adhesion fragments"/>
    <property type="match status" value="1"/>
</dbReference>
<proteinExistence type="predicted"/>
<evidence type="ECO:0000313" key="4">
    <source>
        <dbReference type="EMBL" id="NKX51169.1"/>
    </source>
</evidence>